<reference evidence="2" key="1">
    <citation type="submission" date="2018-11" db="EMBL/GenBank/DDBJ databases">
        <title>Rhizobium chutanense sp. nov., isolated from root nodules of Phaseolus vulgaris in China.</title>
        <authorList>
            <person name="Huo Y."/>
        </authorList>
    </citation>
    <scope>NUCLEOTIDE SEQUENCE [LARGE SCALE GENOMIC DNA]</scope>
    <source>
        <strain evidence="2">CCBAU 65647</strain>
    </source>
</reference>
<gene>
    <name evidence="1" type="ORF">EFQ99_18290</name>
</gene>
<organism evidence="1 2">
    <name type="scientific">Rhizobium vallis</name>
    <dbReference type="NCBI Taxonomy" id="634290"/>
    <lineage>
        <taxon>Bacteria</taxon>
        <taxon>Pseudomonadati</taxon>
        <taxon>Pseudomonadota</taxon>
        <taxon>Alphaproteobacteria</taxon>
        <taxon>Hyphomicrobiales</taxon>
        <taxon>Rhizobiaceae</taxon>
        <taxon>Rhizobium/Agrobacterium group</taxon>
        <taxon>Rhizobium</taxon>
    </lineage>
</organism>
<evidence type="ECO:0000313" key="2">
    <source>
        <dbReference type="Proteomes" id="UP000278823"/>
    </source>
</evidence>
<dbReference type="RefSeq" id="WP_126922400.1">
    <property type="nucleotide sequence ID" value="NZ_ML133691.1"/>
</dbReference>
<evidence type="ECO:0000313" key="1">
    <source>
        <dbReference type="EMBL" id="RUM23929.1"/>
    </source>
</evidence>
<proteinExistence type="predicted"/>
<dbReference type="AlphaFoldDB" id="A0A3S0S9P3"/>
<dbReference type="OrthoDB" id="9804685at2"/>
<dbReference type="Proteomes" id="UP000278823">
    <property type="component" value="Unassembled WGS sequence"/>
</dbReference>
<keyword evidence="2" id="KW-1185">Reference proteome</keyword>
<accession>A0A3S0S9P3</accession>
<protein>
    <recommendedName>
        <fullName evidence="3">PRC-barrel domain containing protein</fullName>
    </recommendedName>
</protein>
<name>A0A3S0S9P3_9HYPH</name>
<sequence>MDLLRDVLDKQLVDRNGVKMGKVDGIVAELRPNSPPRVVAIEVGAIVMARRFGRRPKRWITWLASRLGGDRHSTPHRVAWSAVRDIGVDVELDVAVTDTGIFDWQDWLRDRVVSKIPGA</sequence>
<evidence type="ECO:0008006" key="3">
    <source>
        <dbReference type="Google" id="ProtNLM"/>
    </source>
</evidence>
<comment type="caution">
    <text evidence="1">The sequence shown here is derived from an EMBL/GenBank/DDBJ whole genome shotgun (WGS) entry which is preliminary data.</text>
</comment>
<dbReference type="EMBL" id="RJTH01000006">
    <property type="protein sequence ID" value="RUM23929.1"/>
    <property type="molecule type" value="Genomic_DNA"/>
</dbReference>